<accession>A0A239EBF1</accession>
<gene>
    <name evidence="6" type="ORF">SAMN05216276_100963</name>
</gene>
<keyword evidence="2" id="KW-0288">FMN</keyword>
<dbReference type="SUPFAM" id="SSF51679">
    <property type="entry name" value="Bacterial luciferase-like"/>
    <property type="match status" value="1"/>
</dbReference>
<dbReference type="PANTHER" id="PTHR42847:SF9">
    <property type="entry name" value="BLL6451 PROTEIN"/>
    <property type="match status" value="1"/>
</dbReference>
<dbReference type="Proteomes" id="UP000198282">
    <property type="component" value="Unassembled WGS sequence"/>
</dbReference>
<keyword evidence="3" id="KW-0560">Oxidoreductase</keyword>
<sequence length="363" mass="39265">MSIEILGMVGTKEFSETHGSFLDGPPIDPPYLTRFARAHEEAGFDRVLIGYGASSPDGFAVAASVLNTTERLSVLIAHRPGFVTPTLVARKLATLDQLTGGGRVAIHHITGGDEADQRRDGDFLDHDARYRRTGEFMAVLRRTLTSAEPFDHEGEFYRFEGAYSSVRADIPLYFGGASPAAVQVGGEQADVYMLWGEPLAQTAERIEQVRAEAARHGREITFSLSTRPIVAATEAEAWERAERIRAATAERVGGGAWSWGKGRGESTSVGAARLQEQGAGQEVHDERLWYGVTNLTGPGGNSTAVVGTAEQVAEALLKYRDLGVTTFLIRGFEPVDDVVQWGEELVPLLRQGAVRREPASVGA</sequence>
<dbReference type="InterPro" id="IPR036661">
    <property type="entry name" value="Luciferase-like_sf"/>
</dbReference>
<evidence type="ECO:0000256" key="4">
    <source>
        <dbReference type="ARBA" id="ARBA00023033"/>
    </source>
</evidence>
<evidence type="ECO:0000259" key="5">
    <source>
        <dbReference type="Pfam" id="PF00296"/>
    </source>
</evidence>
<dbReference type="InterPro" id="IPR050172">
    <property type="entry name" value="SsuD_RutA_monooxygenase"/>
</dbReference>
<reference evidence="6 7" key="1">
    <citation type="submission" date="2017-06" db="EMBL/GenBank/DDBJ databases">
        <authorList>
            <person name="Kim H.J."/>
            <person name="Triplett B.A."/>
        </authorList>
    </citation>
    <scope>NUCLEOTIDE SEQUENCE [LARGE SCALE GENOMIC DNA]</scope>
    <source>
        <strain evidence="6 7">CGMCC 4.2132</strain>
    </source>
</reference>
<protein>
    <submittedName>
        <fullName evidence="6">Alkanesulfonate monooxygenase</fullName>
    </submittedName>
</protein>
<dbReference type="CDD" id="cd01094">
    <property type="entry name" value="Alkanesulfonate_monoxygenase"/>
    <property type="match status" value="1"/>
</dbReference>
<name>A0A239EBF1_9ACTN</name>
<evidence type="ECO:0000256" key="1">
    <source>
        <dbReference type="ARBA" id="ARBA00022630"/>
    </source>
</evidence>
<dbReference type="RefSeq" id="WP_089207295.1">
    <property type="nucleotide sequence ID" value="NZ_FZOD01000009.1"/>
</dbReference>
<feature type="domain" description="Luciferase-like" evidence="5">
    <location>
        <begin position="22"/>
        <end position="325"/>
    </location>
</feature>
<dbReference type="GO" id="GO:0046306">
    <property type="term" value="P:alkanesulfonate catabolic process"/>
    <property type="evidence" value="ECO:0007669"/>
    <property type="project" value="TreeGrafter"/>
</dbReference>
<evidence type="ECO:0000256" key="3">
    <source>
        <dbReference type="ARBA" id="ARBA00023002"/>
    </source>
</evidence>
<evidence type="ECO:0000256" key="2">
    <source>
        <dbReference type="ARBA" id="ARBA00022643"/>
    </source>
</evidence>
<dbReference type="Pfam" id="PF00296">
    <property type="entry name" value="Bac_luciferase"/>
    <property type="match status" value="1"/>
</dbReference>
<keyword evidence="7" id="KW-1185">Reference proteome</keyword>
<proteinExistence type="predicted"/>
<dbReference type="OrthoDB" id="9814695at2"/>
<evidence type="ECO:0000313" key="7">
    <source>
        <dbReference type="Proteomes" id="UP000198282"/>
    </source>
</evidence>
<dbReference type="Gene3D" id="3.20.20.30">
    <property type="entry name" value="Luciferase-like domain"/>
    <property type="match status" value="1"/>
</dbReference>
<dbReference type="GO" id="GO:0008726">
    <property type="term" value="F:alkanesulfonate monooxygenase activity"/>
    <property type="evidence" value="ECO:0007669"/>
    <property type="project" value="TreeGrafter"/>
</dbReference>
<organism evidence="6 7">
    <name type="scientific">Streptosporangium subroseum</name>
    <dbReference type="NCBI Taxonomy" id="106412"/>
    <lineage>
        <taxon>Bacteria</taxon>
        <taxon>Bacillati</taxon>
        <taxon>Actinomycetota</taxon>
        <taxon>Actinomycetes</taxon>
        <taxon>Streptosporangiales</taxon>
        <taxon>Streptosporangiaceae</taxon>
        <taxon>Streptosporangium</taxon>
    </lineage>
</organism>
<dbReference type="PANTHER" id="PTHR42847">
    <property type="entry name" value="ALKANESULFONATE MONOOXYGENASE"/>
    <property type="match status" value="1"/>
</dbReference>
<keyword evidence="1" id="KW-0285">Flavoprotein</keyword>
<dbReference type="InterPro" id="IPR011251">
    <property type="entry name" value="Luciferase-like_dom"/>
</dbReference>
<dbReference type="EMBL" id="FZOD01000009">
    <property type="protein sequence ID" value="SNS42015.1"/>
    <property type="molecule type" value="Genomic_DNA"/>
</dbReference>
<evidence type="ECO:0000313" key="6">
    <source>
        <dbReference type="EMBL" id="SNS42015.1"/>
    </source>
</evidence>
<keyword evidence="4 6" id="KW-0503">Monooxygenase</keyword>
<dbReference type="AlphaFoldDB" id="A0A239EBF1"/>